<accession>A0A4R4PKL2</accession>
<feature type="compositionally biased region" description="Polar residues" evidence="1">
    <location>
        <begin position="66"/>
        <end position="78"/>
    </location>
</feature>
<feature type="region of interest" description="Disordered" evidence="1">
    <location>
        <begin position="53"/>
        <end position="84"/>
    </location>
</feature>
<protein>
    <submittedName>
        <fullName evidence="2">Uncharacterized protein</fullName>
    </submittedName>
</protein>
<organism evidence="2 3">
    <name type="scientific">Kribbella albertanoniae</name>
    <dbReference type="NCBI Taxonomy" id="1266829"/>
    <lineage>
        <taxon>Bacteria</taxon>
        <taxon>Bacillati</taxon>
        <taxon>Actinomycetota</taxon>
        <taxon>Actinomycetes</taxon>
        <taxon>Propionibacteriales</taxon>
        <taxon>Kribbellaceae</taxon>
        <taxon>Kribbella</taxon>
    </lineage>
</organism>
<evidence type="ECO:0000313" key="3">
    <source>
        <dbReference type="Proteomes" id="UP000295075"/>
    </source>
</evidence>
<dbReference type="EMBL" id="SMKA01000189">
    <property type="protein sequence ID" value="TDC22503.1"/>
    <property type="molecule type" value="Genomic_DNA"/>
</dbReference>
<dbReference type="Proteomes" id="UP000295075">
    <property type="component" value="Unassembled WGS sequence"/>
</dbReference>
<proteinExistence type="predicted"/>
<evidence type="ECO:0000256" key="1">
    <source>
        <dbReference type="SAM" id="MobiDB-lite"/>
    </source>
</evidence>
<dbReference type="RefSeq" id="WP_132412754.1">
    <property type="nucleotide sequence ID" value="NZ_SMKA01000189.1"/>
</dbReference>
<name>A0A4R4PKL2_9ACTN</name>
<gene>
    <name evidence="2" type="ORF">E1261_30805</name>
</gene>
<reference evidence="2 3" key="1">
    <citation type="submission" date="2019-03" db="EMBL/GenBank/DDBJ databases">
        <title>Draft genome sequences of novel Actinobacteria.</title>
        <authorList>
            <person name="Sahin N."/>
            <person name="Ay H."/>
            <person name="Saygin H."/>
        </authorList>
    </citation>
    <scope>NUCLEOTIDE SEQUENCE [LARGE SCALE GENOMIC DNA]</scope>
    <source>
        <strain evidence="2 3">JCM 30547</strain>
    </source>
</reference>
<sequence length="84" mass="9195">MADFTTARAICADCQHYLWFDDSLDLRSDEDGWVDEANRPTCHYREDIGHVPVPLGSELPEATPADLTSASPMPSPQSAGVLFS</sequence>
<comment type="caution">
    <text evidence="2">The sequence shown here is derived from an EMBL/GenBank/DDBJ whole genome shotgun (WGS) entry which is preliminary data.</text>
</comment>
<evidence type="ECO:0000313" key="2">
    <source>
        <dbReference type="EMBL" id="TDC22503.1"/>
    </source>
</evidence>
<dbReference type="AlphaFoldDB" id="A0A4R4PKL2"/>
<keyword evidence="3" id="KW-1185">Reference proteome</keyword>